<proteinExistence type="predicted"/>
<gene>
    <name evidence="1" type="ORF">ACFQ1C_01215</name>
</gene>
<evidence type="ECO:0000313" key="2">
    <source>
        <dbReference type="Proteomes" id="UP001597048"/>
    </source>
</evidence>
<dbReference type="Proteomes" id="UP001597048">
    <property type="component" value="Unassembled WGS sequence"/>
</dbReference>
<name>A0ABW3KEW4_9GAMM</name>
<keyword evidence="2" id="KW-1185">Reference proteome</keyword>
<reference evidence="2" key="1">
    <citation type="journal article" date="2019" name="Int. J. Syst. Evol. Microbiol.">
        <title>The Global Catalogue of Microorganisms (GCM) 10K type strain sequencing project: providing services to taxonomists for standard genome sequencing and annotation.</title>
        <authorList>
            <consortium name="The Broad Institute Genomics Platform"/>
            <consortium name="The Broad Institute Genome Sequencing Center for Infectious Disease"/>
            <person name="Wu L."/>
            <person name="Ma J."/>
        </authorList>
    </citation>
    <scope>NUCLEOTIDE SEQUENCE [LARGE SCALE GENOMIC DNA]</scope>
    <source>
        <strain evidence="2">CCUG 60525</strain>
    </source>
</reference>
<organism evidence="1 2">
    <name type="scientific">Oceanisphaera ostreae</name>
    <dbReference type="NCBI Taxonomy" id="914151"/>
    <lineage>
        <taxon>Bacteria</taxon>
        <taxon>Pseudomonadati</taxon>
        <taxon>Pseudomonadota</taxon>
        <taxon>Gammaproteobacteria</taxon>
        <taxon>Aeromonadales</taxon>
        <taxon>Aeromonadaceae</taxon>
        <taxon>Oceanisphaera</taxon>
    </lineage>
</organism>
<comment type="caution">
    <text evidence="1">The sequence shown here is derived from an EMBL/GenBank/DDBJ whole genome shotgun (WGS) entry which is preliminary data.</text>
</comment>
<dbReference type="RefSeq" id="WP_379556711.1">
    <property type="nucleotide sequence ID" value="NZ_JBHTJS010000002.1"/>
</dbReference>
<evidence type="ECO:0000313" key="1">
    <source>
        <dbReference type="EMBL" id="MFD1006788.1"/>
    </source>
</evidence>
<evidence type="ECO:0008006" key="3">
    <source>
        <dbReference type="Google" id="ProtNLM"/>
    </source>
</evidence>
<protein>
    <recommendedName>
        <fullName evidence="3">Transposase</fullName>
    </recommendedName>
</protein>
<sequence>MNITISVSNALARWLSLSLPRIPSADGKRIGTQPLSTGFDRVSWQCHLLEHGNDRLQPYHTIVAMEAYSRYVIFLPFMAPPSQIELEQVLLERWGNEALHLAVDSGAITDDELPLMVDAFTHQHCHTHWVNNYDASINGHITDARAWFMQTLEQEGLAYLEEEHCYSLAMHINQLYKKIGTSKARFRPMVRLLDDTLFRFGSGLAATEYPQTKVGDFPCPYADMPRVNNVVQLADYRR</sequence>
<dbReference type="EMBL" id="JBHTJS010000002">
    <property type="protein sequence ID" value="MFD1006788.1"/>
    <property type="molecule type" value="Genomic_DNA"/>
</dbReference>
<accession>A0ABW3KEW4</accession>